<dbReference type="Pfam" id="PF01370">
    <property type="entry name" value="Epimerase"/>
    <property type="match status" value="1"/>
</dbReference>
<reference evidence="2" key="1">
    <citation type="submission" date="2018-05" db="EMBL/GenBank/DDBJ databases">
        <authorList>
            <person name="Lanie J.A."/>
            <person name="Ng W.-L."/>
            <person name="Kazmierczak K.M."/>
            <person name="Andrzejewski T.M."/>
            <person name="Davidsen T.M."/>
            <person name="Wayne K.J."/>
            <person name="Tettelin H."/>
            <person name="Glass J.I."/>
            <person name="Rusch D."/>
            <person name="Podicherti R."/>
            <person name="Tsui H.-C.T."/>
            <person name="Winkler M.E."/>
        </authorList>
    </citation>
    <scope>NUCLEOTIDE SEQUENCE</scope>
</reference>
<dbReference type="Gene3D" id="3.40.50.720">
    <property type="entry name" value="NAD(P)-binding Rossmann-like Domain"/>
    <property type="match status" value="1"/>
</dbReference>
<dbReference type="AlphaFoldDB" id="A0A381V1V7"/>
<evidence type="ECO:0000259" key="1">
    <source>
        <dbReference type="Pfam" id="PF01370"/>
    </source>
</evidence>
<dbReference type="InterPro" id="IPR036291">
    <property type="entry name" value="NAD(P)-bd_dom_sf"/>
</dbReference>
<protein>
    <recommendedName>
        <fullName evidence="1">NAD-dependent epimerase/dehydratase domain-containing protein</fullName>
    </recommendedName>
</protein>
<dbReference type="EMBL" id="UINC01007630">
    <property type="protein sequence ID" value="SVA34340.1"/>
    <property type="molecule type" value="Genomic_DNA"/>
</dbReference>
<proteinExistence type="predicted"/>
<accession>A0A381V1V7</accession>
<dbReference type="InterPro" id="IPR001509">
    <property type="entry name" value="Epimerase_deHydtase"/>
</dbReference>
<gene>
    <name evidence="2" type="ORF">METZ01_LOCUS87194</name>
</gene>
<dbReference type="SUPFAM" id="SSF51735">
    <property type="entry name" value="NAD(P)-binding Rossmann-fold domains"/>
    <property type="match status" value="1"/>
</dbReference>
<evidence type="ECO:0000313" key="2">
    <source>
        <dbReference type="EMBL" id="SVA34340.1"/>
    </source>
</evidence>
<sequence length="299" mass="33866">MITYKSIFITGASSYIGKMIANNLKNRFKLVLLINRSKISIPGVKTEKVKGGLASVEKHSDIIQNTDLILHLAGITHSNSEEEYLEVNLEGTRNLLNACRKDQPIIYLSTICSTKEGGGYSRSKYFAEQTIIESGLPYNIVRASEVYGSKSREGIDLLLYLAIHYKILVDFKWSPKVNYSPISIDELAQFITEMVLLGKVKDQIYTICNNKVYTIHDIQVAIEKALGKKLFRIPVPIAFLKILCKFGVPVPFKQDQLDRLIMEKSYDNSQANNDFSFNPISFVDYLEQKGQYKRSPSNC</sequence>
<dbReference type="InterPro" id="IPR050177">
    <property type="entry name" value="Lipid_A_modif_metabolic_enz"/>
</dbReference>
<name>A0A381V1V7_9ZZZZ</name>
<organism evidence="2">
    <name type="scientific">marine metagenome</name>
    <dbReference type="NCBI Taxonomy" id="408172"/>
    <lineage>
        <taxon>unclassified sequences</taxon>
        <taxon>metagenomes</taxon>
        <taxon>ecological metagenomes</taxon>
    </lineage>
</organism>
<dbReference type="PANTHER" id="PTHR43245">
    <property type="entry name" value="BIFUNCTIONAL POLYMYXIN RESISTANCE PROTEIN ARNA"/>
    <property type="match status" value="1"/>
</dbReference>
<feature type="domain" description="NAD-dependent epimerase/dehydratase" evidence="1">
    <location>
        <begin position="7"/>
        <end position="150"/>
    </location>
</feature>